<protein>
    <submittedName>
        <fullName evidence="2">Uncharacterized protein</fullName>
    </submittedName>
</protein>
<dbReference type="AlphaFoldDB" id="A0A0D6LTQ0"/>
<sequence length="66" mass="7236">MVVKKLNAISNSPCSSTLQKEETDDASRVDLRTVKALAYPSIHTDSLGGVERHSIPEYVNLSNTTF</sequence>
<evidence type="ECO:0000313" key="3">
    <source>
        <dbReference type="Proteomes" id="UP000054495"/>
    </source>
</evidence>
<evidence type="ECO:0000313" key="2">
    <source>
        <dbReference type="EMBL" id="EPB74568.1"/>
    </source>
</evidence>
<dbReference type="EMBL" id="KE124937">
    <property type="protein sequence ID" value="EPB74568.1"/>
    <property type="molecule type" value="Genomic_DNA"/>
</dbReference>
<name>A0A0D6LTQ0_9BILA</name>
<gene>
    <name evidence="2" type="ORF">ANCCEY_06334</name>
</gene>
<feature type="compositionally biased region" description="Polar residues" evidence="1">
    <location>
        <begin position="8"/>
        <end position="18"/>
    </location>
</feature>
<organism evidence="2 3">
    <name type="scientific">Ancylostoma ceylanicum</name>
    <dbReference type="NCBI Taxonomy" id="53326"/>
    <lineage>
        <taxon>Eukaryota</taxon>
        <taxon>Metazoa</taxon>
        <taxon>Ecdysozoa</taxon>
        <taxon>Nematoda</taxon>
        <taxon>Chromadorea</taxon>
        <taxon>Rhabditida</taxon>
        <taxon>Rhabditina</taxon>
        <taxon>Rhabditomorpha</taxon>
        <taxon>Strongyloidea</taxon>
        <taxon>Ancylostomatidae</taxon>
        <taxon>Ancylostomatinae</taxon>
        <taxon>Ancylostoma</taxon>
    </lineage>
</organism>
<reference evidence="2 3" key="1">
    <citation type="submission" date="2013-05" db="EMBL/GenBank/DDBJ databases">
        <title>Draft genome of the parasitic nematode Anyclostoma ceylanicum.</title>
        <authorList>
            <person name="Mitreva M."/>
        </authorList>
    </citation>
    <scope>NUCLEOTIDE SEQUENCE [LARGE SCALE GENOMIC DNA]</scope>
</reference>
<keyword evidence="3" id="KW-1185">Reference proteome</keyword>
<proteinExistence type="predicted"/>
<dbReference type="Proteomes" id="UP000054495">
    <property type="component" value="Unassembled WGS sequence"/>
</dbReference>
<accession>A0A0D6LTQ0</accession>
<feature type="region of interest" description="Disordered" evidence="1">
    <location>
        <begin position="1"/>
        <end position="25"/>
    </location>
</feature>
<evidence type="ECO:0000256" key="1">
    <source>
        <dbReference type="SAM" id="MobiDB-lite"/>
    </source>
</evidence>